<dbReference type="GO" id="GO:0005524">
    <property type="term" value="F:ATP binding"/>
    <property type="evidence" value="ECO:0007669"/>
    <property type="project" value="UniProtKB-KW"/>
</dbReference>
<evidence type="ECO:0000256" key="1">
    <source>
        <dbReference type="ARBA" id="ARBA00000085"/>
    </source>
</evidence>
<comment type="catalytic activity">
    <reaction evidence="1">
        <text>ATP + protein L-histidine = ADP + protein N-phospho-L-histidine.</text>
        <dbReference type="EC" id="2.7.13.3"/>
    </reaction>
</comment>
<dbReference type="EMBL" id="JAUKVY010000009">
    <property type="protein sequence ID" value="MDO1533526.1"/>
    <property type="molecule type" value="Genomic_DNA"/>
</dbReference>
<dbReference type="PANTHER" id="PTHR42878">
    <property type="entry name" value="TWO-COMPONENT HISTIDINE KINASE"/>
    <property type="match status" value="1"/>
</dbReference>
<evidence type="ECO:0000256" key="3">
    <source>
        <dbReference type="ARBA" id="ARBA00022679"/>
    </source>
</evidence>
<dbReference type="Pfam" id="PF01590">
    <property type="entry name" value="GAF"/>
    <property type="match status" value="2"/>
</dbReference>
<keyword evidence="7" id="KW-0902">Two-component regulatory system</keyword>
<dbReference type="Pfam" id="PF02518">
    <property type="entry name" value="HATPase_c"/>
    <property type="match status" value="1"/>
</dbReference>
<dbReference type="Gene3D" id="3.30.565.10">
    <property type="entry name" value="Histidine kinase-like ATPase, C-terminal domain"/>
    <property type="match status" value="1"/>
</dbReference>
<evidence type="ECO:0000313" key="9">
    <source>
        <dbReference type="EMBL" id="MDO1533526.1"/>
    </source>
</evidence>
<sequence>MHDLLCFERLLSDLSARFIALCPGEIDGAIHDSLARIVSTLGIDRSTLSRVFPLSGRMQVTHSFAAEGIGPAMTNVSAREFAPWSLDMMMANRPVVFERLDDLPPDATVDKETLRSIGLKSHVTMPIIVAGELHGALSFGCVRAERRWPEDLLNRMRLLANVFGSALARKHAQEQLDHAIGFERLASSILASLVLAEPGQSEVAIGIGLRQIGRFMEAERIGLWDRGSGDLMFRAVQRWHADGFAPPSTLGEPPDLPWIMHRLAAGNIVRLPRVSELPPEADGDRAALQASGVRSLLVVPISVPVGVTGALAIASTQRAHEWPEALMPGVSLLAEVFGSLHARDTAERRKLAAEVEAAHWRERLAHLVRVHTAGEMSVALAHEITQPLGAIENYALAARRRAGESAPDMTRVSELLDKVIGQATRAGEVVTRMRDMVQRHELEPKLIDIQRAIAECIGMVKMDCDLRDIEIRLSEASRLPPVIVDEIHLQQVVLNLLRNAMDAIGHGSGERAIGVSVMRNEGDEIQVEVADTGTGIANGDLERIFESFYSTKASGLGVGLAICRKLIEAHGGRLWASHRAGGGALFRFTIPIAVQGD</sequence>
<dbReference type="SMART" id="SM00065">
    <property type="entry name" value="GAF"/>
    <property type="match status" value="2"/>
</dbReference>
<dbReference type="SUPFAM" id="SSF55781">
    <property type="entry name" value="GAF domain-like"/>
    <property type="match status" value="2"/>
</dbReference>
<dbReference type="InterPro" id="IPR029016">
    <property type="entry name" value="GAF-like_dom_sf"/>
</dbReference>
<evidence type="ECO:0000256" key="5">
    <source>
        <dbReference type="ARBA" id="ARBA00022777"/>
    </source>
</evidence>
<dbReference type="InterPro" id="IPR050351">
    <property type="entry name" value="BphY/WalK/GraS-like"/>
</dbReference>
<keyword evidence="4" id="KW-0547">Nucleotide-binding</keyword>
<proteinExistence type="predicted"/>
<dbReference type="RefSeq" id="WP_301810236.1">
    <property type="nucleotide sequence ID" value="NZ_JAUJZH010000009.1"/>
</dbReference>
<dbReference type="InterPro" id="IPR005467">
    <property type="entry name" value="His_kinase_dom"/>
</dbReference>
<dbReference type="PANTHER" id="PTHR42878:SF7">
    <property type="entry name" value="SENSOR HISTIDINE KINASE GLRK"/>
    <property type="match status" value="1"/>
</dbReference>
<evidence type="ECO:0000256" key="6">
    <source>
        <dbReference type="ARBA" id="ARBA00022840"/>
    </source>
</evidence>
<evidence type="ECO:0000256" key="2">
    <source>
        <dbReference type="ARBA" id="ARBA00012438"/>
    </source>
</evidence>
<dbReference type="InterPro" id="IPR003594">
    <property type="entry name" value="HATPase_dom"/>
</dbReference>
<dbReference type="Gene3D" id="1.10.287.130">
    <property type="match status" value="1"/>
</dbReference>
<dbReference type="InterPro" id="IPR004358">
    <property type="entry name" value="Sig_transdc_His_kin-like_C"/>
</dbReference>
<dbReference type="InterPro" id="IPR003018">
    <property type="entry name" value="GAF"/>
</dbReference>
<keyword evidence="10" id="KW-1185">Reference proteome</keyword>
<keyword evidence="3" id="KW-0808">Transferase</keyword>
<protein>
    <recommendedName>
        <fullName evidence="2">histidine kinase</fullName>
        <ecNumber evidence="2">2.7.13.3</ecNumber>
    </recommendedName>
</protein>
<gene>
    <name evidence="9" type="ORF">Q2T77_14615</name>
</gene>
<dbReference type="PROSITE" id="PS50109">
    <property type="entry name" value="HIS_KIN"/>
    <property type="match status" value="1"/>
</dbReference>
<feature type="domain" description="Histidine kinase" evidence="8">
    <location>
        <begin position="379"/>
        <end position="594"/>
    </location>
</feature>
<accession>A0ABT8S7Y9</accession>
<evidence type="ECO:0000259" key="8">
    <source>
        <dbReference type="PROSITE" id="PS50109"/>
    </source>
</evidence>
<evidence type="ECO:0000256" key="4">
    <source>
        <dbReference type="ARBA" id="ARBA00022741"/>
    </source>
</evidence>
<dbReference type="InterPro" id="IPR036890">
    <property type="entry name" value="HATPase_C_sf"/>
</dbReference>
<reference evidence="9" key="1">
    <citation type="submission" date="2023-06" db="EMBL/GenBank/DDBJ databases">
        <authorList>
            <person name="Jiang Y."/>
            <person name="Liu Q."/>
        </authorList>
    </citation>
    <scope>NUCLEOTIDE SEQUENCE</scope>
    <source>
        <strain evidence="9">CGMCC 1.12090</strain>
    </source>
</reference>
<name>A0ABT8S7Y9_9BURK</name>
<evidence type="ECO:0000313" key="10">
    <source>
        <dbReference type="Proteomes" id="UP001169027"/>
    </source>
</evidence>
<dbReference type="Gene3D" id="3.30.450.40">
    <property type="match status" value="2"/>
</dbReference>
<comment type="caution">
    <text evidence="9">The sequence shown here is derived from an EMBL/GenBank/DDBJ whole genome shotgun (WGS) entry which is preliminary data.</text>
</comment>
<dbReference type="EC" id="2.7.13.3" evidence="2"/>
<evidence type="ECO:0000256" key="7">
    <source>
        <dbReference type="ARBA" id="ARBA00023012"/>
    </source>
</evidence>
<dbReference type="SMART" id="SM00387">
    <property type="entry name" value="HATPase_c"/>
    <property type="match status" value="1"/>
</dbReference>
<keyword evidence="5" id="KW-0418">Kinase</keyword>
<dbReference type="PRINTS" id="PR00344">
    <property type="entry name" value="BCTRLSENSOR"/>
</dbReference>
<dbReference type="SUPFAM" id="SSF55874">
    <property type="entry name" value="ATPase domain of HSP90 chaperone/DNA topoisomerase II/histidine kinase"/>
    <property type="match status" value="1"/>
</dbReference>
<dbReference type="Proteomes" id="UP001169027">
    <property type="component" value="Unassembled WGS sequence"/>
</dbReference>
<keyword evidence="6 9" id="KW-0067">ATP-binding</keyword>
<organism evidence="9 10">
    <name type="scientific">Variovorax ginsengisoli</name>
    <dbReference type="NCBI Taxonomy" id="363844"/>
    <lineage>
        <taxon>Bacteria</taxon>
        <taxon>Pseudomonadati</taxon>
        <taxon>Pseudomonadota</taxon>
        <taxon>Betaproteobacteria</taxon>
        <taxon>Burkholderiales</taxon>
        <taxon>Comamonadaceae</taxon>
        <taxon>Variovorax</taxon>
    </lineage>
</organism>